<dbReference type="InterPro" id="IPR043858">
    <property type="entry name" value="DUF5820"/>
</dbReference>
<dbReference type="EMBL" id="CSTE01000002">
    <property type="protein sequence ID" value="CQR49661.1"/>
    <property type="molecule type" value="Genomic_DNA"/>
</dbReference>
<protein>
    <submittedName>
        <fullName evidence="1">Uncharacterized protein</fullName>
    </submittedName>
</protein>
<evidence type="ECO:0000313" key="1">
    <source>
        <dbReference type="EMBL" id="CQR49661.1"/>
    </source>
</evidence>
<dbReference type="AlphaFoldDB" id="A0A0D6JP20"/>
<reference evidence="2" key="1">
    <citation type="submission" date="2015-03" db="EMBL/GenBank/DDBJ databases">
        <authorList>
            <person name="Urmite Genomes"/>
        </authorList>
    </citation>
    <scope>NUCLEOTIDE SEQUENCE [LARGE SCALE GENOMIC DNA]</scope>
    <source>
        <strain evidence="2">Arc-Hr</strain>
    </source>
</reference>
<sequence length="126" mass="14312">MTDLPDGWTLWNDEPEGRRILAYRPDVFNESAFPAECMPTVFVWNGSRANRPGATQIRTDTWHAVLSLEPEIEVVVEAFDSREAAVEGAADIAGRFSDGEIDYRSAYQVPREEYFEKLDELTGREP</sequence>
<dbReference type="OrthoDB" id="202378at2157"/>
<dbReference type="Pfam" id="PF19137">
    <property type="entry name" value="DUF5820"/>
    <property type="match status" value="1"/>
</dbReference>
<dbReference type="Proteomes" id="UP000198902">
    <property type="component" value="Unassembled WGS sequence"/>
</dbReference>
<evidence type="ECO:0000313" key="2">
    <source>
        <dbReference type="Proteomes" id="UP000198902"/>
    </source>
</evidence>
<accession>A0A0D6JP20</accession>
<keyword evidence="2" id="KW-1185">Reference proteome</keyword>
<proteinExistence type="predicted"/>
<dbReference type="RefSeq" id="WP_089777536.1">
    <property type="nucleotide sequence ID" value="NZ_CABLRR010000002.1"/>
</dbReference>
<gene>
    <name evidence="1" type="ORF">BN996_01128</name>
</gene>
<name>A0A0D6JP20_9EURY</name>
<organism evidence="1 2">
    <name type="scientific">Haloferax massiliensis</name>
    <dbReference type="NCBI Taxonomy" id="1476858"/>
    <lineage>
        <taxon>Archaea</taxon>
        <taxon>Methanobacteriati</taxon>
        <taxon>Methanobacteriota</taxon>
        <taxon>Stenosarchaea group</taxon>
        <taxon>Halobacteria</taxon>
        <taxon>Halobacteriales</taxon>
        <taxon>Haloferacaceae</taxon>
        <taxon>Haloferax</taxon>
    </lineage>
</organism>